<protein>
    <recommendedName>
        <fullName evidence="4">Secreted protein</fullName>
    </recommendedName>
</protein>
<evidence type="ECO:0000256" key="1">
    <source>
        <dbReference type="SAM" id="SignalP"/>
    </source>
</evidence>
<keyword evidence="3" id="KW-1185">Reference proteome</keyword>
<dbReference type="Proteomes" id="UP000076842">
    <property type="component" value="Unassembled WGS sequence"/>
</dbReference>
<sequence>MYLLRFHRDILCVLLATPCFITHTIRSTSAQSCWTSAALNFRSPVPDQWEHLDSHRERQAPLHISYTIRTSGTTGLGVIMGAVSILCCYYVENYVQVPYRLPTPRHSLYWSSPPLSLDVKHDRRDTDRTPPGRSLREGACSFRQLASCWHVDRRQDTCNPPGRGSLVAHQGSTAPFPSLSTRGAITVLHPALSCLALLPKHHTNTFHSIADTTSACLVTIFAAFGGFACQSRHLSAIVALDRAARCGPRISISATLKVVYTSSHFTCEAIGKHASNKSLAVEETPRLLGSRRGIIIHIASCAQLMSRLSLPLWKSISWQFNKL</sequence>
<dbReference type="InParanoid" id="A0A165DXY5"/>
<accession>A0A165DXY5</accession>
<proteinExistence type="predicted"/>
<organism evidence="2 3">
    <name type="scientific">Calocera cornea HHB12733</name>
    <dbReference type="NCBI Taxonomy" id="1353952"/>
    <lineage>
        <taxon>Eukaryota</taxon>
        <taxon>Fungi</taxon>
        <taxon>Dikarya</taxon>
        <taxon>Basidiomycota</taxon>
        <taxon>Agaricomycotina</taxon>
        <taxon>Dacrymycetes</taxon>
        <taxon>Dacrymycetales</taxon>
        <taxon>Dacrymycetaceae</taxon>
        <taxon>Calocera</taxon>
    </lineage>
</organism>
<dbReference type="EMBL" id="KV424029">
    <property type="protein sequence ID" value="KZT53767.1"/>
    <property type="molecule type" value="Genomic_DNA"/>
</dbReference>
<reference evidence="2 3" key="1">
    <citation type="journal article" date="2016" name="Mol. Biol. Evol.">
        <title>Comparative Genomics of Early-Diverging Mushroom-Forming Fungi Provides Insights into the Origins of Lignocellulose Decay Capabilities.</title>
        <authorList>
            <person name="Nagy L.G."/>
            <person name="Riley R."/>
            <person name="Tritt A."/>
            <person name="Adam C."/>
            <person name="Daum C."/>
            <person name="Floudas D."/>
            <person name="Sun H."/>
            <person name="Yadav J.S."/>
            <person name="Pangilinan J."/>
            <person name="Larsson K.H."/>
            <person name="Matsuura K."/>
            <person name="Barry K."/>
            <person name="Labutti K."/>
            <person name="Kuo R."/>
            <person name="Ohm R.A."/>
            <person name="Bhattacharya S.S."/>
            <person name="Shirouzu T."/>
            <person name="Yoshinaga Y."/>
            <person name="Martin F.M."/>
            <person name="Grigoriev I.V."/>
            <person name="Hibbett D.S."/>
        </authorList>
    </citation>
    <scope>NUCLEOTIDE SEQUENCE [LARGE SCALE GENOMIC DNA]</scope>
    <source>
        <strain evidence="2 3">HHB12733</strain>
    </source>
</reference>
<evidence type="ECO:0008006" key="4">
    <source>
        <dbReference type="Google" id="ProtNLM"/>
    </source>
</evidence>
<feature type="chain" id="PRO_5007856876" description="Secreted protein" evidence="1">
    <location>
        <begin position="31"/>
        <end position="323"/>
    </location>
</feature>
<evidence type="ECO:0000313" key="2">
    <source>
        <dbReference type="EMBL" id="KZT53767.1"/>
    </source>
</evidence>
<gene>
    <name evidence="2" type="ORF">CALCODRAFT_37663</name>
</gene>
<dbReference type="AlphaFoldDB" id="A0A165DXY5"/>
<feature type="signal peptide" evidence="1">
    <location>
        <begin position="1"/>
        <end position="30"/>
    </location>
</feature>
<evidence type="ECO:0000313" key="3">
    <source>
        <dbReference type="Proteomes" id="UP000076842"/>
    </source>
</evidence>
<keyword evidence="1" id="KW-0732">Signal</keyword>
<name>A0A165DXY5_9BASI</name>